<feature type="domain" description="YqgF/RNase H-like" evidence="6">
    <location>
        <begin position="7"/>
        <end position="107"/>
    </location>
</feature>
<dbReference type="InterPro" id="IPR037027">
    <property type="entry name" value="YqgF/RNaseH-like_dom_sf"/>
</dbReference>
<gene>
    <name evidence="7" type="primary">ruvX</name>
    <name evidence="7" type="ORF">EII21_02485</name>
</gene>
<dbReference type="NCBIfam" id="TIGR00250">
    <property type="entry name" value="RNAse_H_YqgF"/>
    <property type="match status" value="1"/>
</dbReference>
<evidence type="ECO:0000256" key="2">
    <source>
        <dbReference type="ARBA" id="ARBA00022517"/>
    </source>
</evidence>
<comment type="function">
    <text evidence="5">Could be a nuclease involved in processing of the 5'-end of pre-16S rRNA.</text>
</comment>
<comment type="caution">
    <text evidence="7">The sequence shown here is derived from an EMBL/GenBank/DDBJ whole genome shotgun (WGS) entry which is preliminary data.</text>
</comment>
<dbReference type="GO" id="GO:0005829">
    <property type="term" value="C:cytosol"/>
    <property type="evidence" value="ECO:0007669"/>
    <property type="project" value="TreeGrafter"/>
</dbReference>
<keyword evidence="1 5" id="KW-0963">Cytoplasm</keyword>
<dbReference type="CDD" id="cd16964">
    <property type="entry name" value="YqgF"/>
    <property type="match status" value="1"/>
</dbReference>
<evidence type="ECO:0000256" key="5">
    <source>
        <dbReference type="HAMAP-Rule" id="MF_00651"/>
    </source>
</evidence>
<proteinExistence type="inferred from homology"/>
<evidence type="ECO:0000256" key="3">
    <source>
        <dbReference type="ARBA" id="ARBA00022722"/>
    </source>
</evidence>
<keyword evidence="3 5" id="KW-0540">Nuclease</keyword>
<sequence>MPDLPQGGVLAFDFGETRIGVAQGDSAVCIAHPLATVTGRSNAEKLERIAVLVQQWQPQFLLVGLPVHADGTPHDITRLARRFGERLQKRFDLPVFWADERFTSLYAEELLHQAQVFGKKHKAVSDQVAAQALLQGFFDGVRMDTVAVFAAMDAEQKEKIDKND</sequence>
<organism evidence="7 8">
    <name type="scientific">Conchiformibius steedae</name>
    <dbReference type="NCBI Taxonomy" id="153493"/>
    <lineage>
        <taxon>Bacteria</taxon>
        <taxon>Pseudomonadati</taxon>
        <taxon>Pseudomonadota</taxon>
        <taxon>Betaproteobacteria</taxon>
        <taxon>Neisseriales</taxon>
        <taxon>Neisseriaceae</taxon>
        <taxon>Conchiformibius</taxon>
    </lineage>
</organism>
<dbReference type="InterPro" id="IPR006641">
    <property type="entry name" value="YqgF/RNaseH-like_dom"/>
</dbReference>
<keyword evidence="2 5" id="KW-0690">Ribosome biogenesis</keyword>
<dbReference type="HAMAP" id="MF_00651">
    <property type="entry name" value="Nuclease_YqgF"/>
    <property type="match status" value="1"/>
</dbReference>
<reference evidence="7 8" key="1">
    <citation type="submission" date="2018-11" db="EMBL/GenBank/DDBJ databases">
        <title>Genomes From Bacteria Associated with the Canine Oral Cavity: a Test Case for Automated Genome-Based Taxonomic Assignment.</title>
        <authorList>
            <person name="Coil D.A."/>
            <person name="Jospin G."/>
            <person name="Darling A.E."/>
            <person name="Wallis C."/>
            <person name="Davis I.J."/>
            <person name="Harris S."/>
            <person name="Eisen J.A."/>
            <person name="Holcombe L.J."/>
            <person name="O'Flynn C."/>
        </authorList>
    </citation>
    <scope>NUCLEOTIDE SEQUENCE [LARGE SCALE GENOMIC DNA]</scope>
    <source>
        <strain evidence="7 8">COT-280</strain>
    </source>
</reference>
<evidence type="ECO:0000256" key="1">
    <source>
        <dbReference type="ARBA" id="ARBA00022490"/>
    </source>
</evidence>
<dbReference type="SMART" id="SM00732">
    <property type="entry name" value="YqgFc"/>
    <property type="match status" value="1"/>
</dbReference>
<dbReference type="GO" id="GO:0004518">
    <property type="term" value="F:nuclease activity"/>
    <property type="evidence" value="ECO:0007669"/>
    <property type="project" value="UniProtKB-KW"/>
</dbReference>
<dbReference type="EC" id="3.1.-.-" evidence="5"/>
<evidence type="ECO:0000313" key="8">
    <source>
        <dbReference type="Proteomes" id="UP000269923"/>
    </source>
</evidence>
<dbReference type="Proteomes" id="UP000269923">
    <property type="component" value="Unassembled WGS sequence"/>
</dbReference>
<protein>
    <recommendedName>
        <fullName evidence="5">Putative pre-16S rRNA nuclease</fullName>
        <ecNumber evidence="5">3.1.-.-</ecNumber>
    </recommendedName>
</protein>
<dbReference type="Gene3D" id="3.30.420.140">
    <property type="entry name" value="YqgF/RNase H-like domain"/>
    <property type="match status" value="1"/>
</dbReference>
<name>A0A3P2A8G6_9NEIS</name>
<dbReference type="PANTHER" id="PTHR33317:SF4">
    <property type="entry name" value="POLYNUCLEOTIDYL TRANSFERASE, RIBONUCLEASE H-LIKE SUPERFAMILY PROTEIN"/>
    <property type="match status" value="1"/>
</dbReference>
<keyword evidence="8" id="KW-1185">Reference proteome</keyword>
<comment type="subcellular location">
    <subcellularLocation>
        <location evidence="5">Cytoplasm</location>
    </subcellularLocation>
</comment>
<evidence type="ECO:0000256" key="4">
    <source>
        <dbReference type="ARBA" id="ARBA00022801"/>
    </source>
</evidence>
<evidence type="ECO:0000313" key="7">
    <source>
        <dbReference type="EMBL" id="RRD91275.1"/>
    </source>
</evidence>
<dbReference type="Pfam" id="PF03652">
    <property type="entry name" value="RuvX"/>
    <property type="match status" value="1"/>
</dbReference>
<dbReference type="GO" id="GO:0000967">
    <property type="term" value="P:rRNA 5'-end processing"/>
    <property type="evidence" value="ECO:0007669"/>
    <property type="project" value="UniProtKB-UniRule"/>
</dbReference>
<dbReference type="GO" id="GO:0016788">
    <property type="term" value="F:hydrolase activity, acting on ester bonds"/>
    <property type="evidence" value="ECO:0007669"/>
    <property type="project" value="UniProtKB-UniRule"/>
</dbReference>
<keyword evidence="4 5" id="KW-0378">Hydrolase</keyword>
<dbReference type="AlphaFoldDB" id="A0A3P2A8G6"/>
<dbReference type="InterPro" id="IPR005227">
    <property type="entry name" value="YqgF"/>
</dbReference>
<accession>A0A3P2A8G6</accession>
<dbReference type="OrthoDB" id="9796140at2"/>
<dbReference type="SUPFAM" id="SSF53098">
    <property type="entry name" value="Ribonuclease H-like"/>
    <property type="match status" value="1"/>
</dbReference>
<evidence type="ECO:0000259" key="6">
    <source>
        <dbReference type="SMART" id="SM00732"/>
    </source>
</evidence>
<dbReference type="InterPro" id="IPR012337">
    <property type="entry name" value="RNaseH-like_sf"/>
</dbReference>
<comment type="similarity">
    <text evidence="5">Belongs to the YqgF HJR family.</text>
</comment>
<dbReference type="PANTHER" id="PTHR33317">
    <property type="entry name" value="POLYNUCLEOTIDYL TRANSFERASE, RIBONUCLEASE H-LIKE SUPERFAMILY PROTEIN"/>
    <property type="match status" value="1"/>
</dbReference>
<dbReference type="RefSeq" id="WP_124794071.1">
    <property type="nucleotide sequence ID" value="NZ_RQYC01000002.1"/>
</dbReference>
<dbReference type="EMBL" id="RQYC01000002">
    <property type="protein sequence ID" value="RRD91275.1"/>
    <property type="molecule type" value="Genomic_DNA"/>
</dbReference>
<dbReference type="STRING" id="1121352.GCA_000620925_00197"/>